<evidence type="ECO:0000313" key="2">
    <source>
        <dbReference type="Proteomes" id="UP001230504"/>
    </source>
</evidence>
<sequence length="96" mass="10443">MDGRVCPTALFHGTLCALFPPLRDAFPAGCFLSPSLFPLPSLLFFSLADTLLLLRGFIAVVIIPWPTHDTSLDPRYSIIVAESRTPLEGTATPDGW</sequence>
<evidence type="ECO:0000313" key="1">
    <source>
        <dbReference type="EMBL" id="KAK1596011.1"/>
    </source>
</evidence>
<dbReference type="GeneID" id="85441395"/>
<accession>A0AAD8Q531</accession>
<dbReference type="Proteomes" id="UP001230504">
    <property type="component" value="Unassembled WGS sequence"/>
</dbReference>
<name>A0AAD8Q531_9PEZI</name>
<dbReference type="EMBL" id="JAHLJV010000013">
    <property type="protein sequence ID" value="KAK1596011.1"/>
    <property type="molecule type" value="Genomic_DNA"/>
</dbReference>
<protein>
    <submittedName>
        <fullName evidence="1">Uncharacterized protein</fullName>
    </submittedName>
</protein>
<gene>
    <name evidence="1" type="ORF">LY79DRAFT_545090</name>
</gene>
<comment type="caution">
    <text evidence="1">The sequence shown here is derived from an EMBL/GenBank/DDBJ whole genome shotgun (WGS) entry which is preliminary data.</text>
</comment>
<dbReference type="AlphaFoldDB" id="A0AAD8Q531"/>
<organism evidence="1 2">
    <name type="scientific">Colletotrichum navitas</name>
    <dbReference type="NCBI Taxonomy" id="681940"/>
    <lineage>
        <taxon>Eukaryota</taxon>
        <taxon>Fungi</taxon>
        <taxon>Dikarya</taxon>
        <taxon>Ascomycota</taxon>
        <taxon>Pezizomycotina</taxon>
        <taxon>Sordariomycetes</taxon>
        <taxon>Hypocreomycetidae</taxon>
        <taxon>Glomerellales</taxon>
        <taxon>Glomerellaceae</taxon>
        <taxon>Colletotrichum</taxon>
        <taxon>Colletotrichum graminicola species complex</taxon>
    </lineage>
</organism>
<reference evidence="1" key="1">
    <citation type="submission" date="2021-06" db="EMBL/GenBank/DDBJ databases">
        <title>Comparative genomics, transcriptomics and evolutionary studies reveal genomic signatures of adaptation to plant cell wall in hemibiotrophic fungi.</title>
        <authorList>
            <consortium name="DOE Joint Genome Institute"/>
            <person name="Baroncelli R."/>
            <person name="Diaz J.F."/>
            <person name="Benocci T."/>
            <person name="Peng M."/>
            <person name="Battaglia E."/>
            <person name="Haridas S."/>
            <person name="Andreopoulos W."/>
            <person name="Labutti K."/>
            <person name="Pangilinan J."/>
            <person name="Floch G.L."/>
            <person name="Makela M.R."/>
            <person name="Henrissat B."/>
            <person name="Grigoriev I.V."/>
            <person name="Crouch J.A."/>
            <person name="De Vries R.P."/>
            <person name="Sukno S.A."/>
            <person name="Thon M.R."/>
        </authorList>
    </citation>
    <scope>NUCLEOTIDE SEQUENCE</scope>
    <source>
        <strain evidence="1">CBS 125086</strain>
    </source>
</reference>
<keyword evidence="2" id="KW-1185">Reference proteome</keyword>
<dbReference type="RefSeq" id="XP_060416930.1">
    <property type="nucleotide sequence ID" value="XM_060557155.1"/>
</dbReference>
<proteinExistence type="predicted"/>